<reference evidence="12" key="1">
    <citation type="submission" date="2021-10" db="EMBL/GenBank/DDBJ databases">
        <title>Tropical sea cucumber genome reveals ecological adaptation and Cuvierian tubules defense mechanism.</title>
        <authorList>
            <person name="Chen T."/>
        </authorList>
    </citation>
    <scope>NUCLEOTIDE SEQUENCE</scope>
    <source>
        <strain evidence="12">Nanhai2018</strain>
        <tissue evidence="12">Muscle</tissue>
    </source>
</reference>
<dbReference type="GO" id="GO:0009247">
    <property type="term" value="P:glycolipid biosynthetic process"/>
    <property type="evidence" value="ECO:0007669"/>
    <property type="project" value="InterPro"/>
</dbReference>
<evidence type="ECO:0000313" key="13">
    <source>
        <dbReference type="Proteomes" id="UP001152320"/>
    </source>
</evidence>
<feature type="region of interest" description="Disordered" evidence="10">
    <location>
        <begin position="384"/>
        <end position="404"/>
    </location>
</feature>
<protein>
    <submittedName>
        <fullName evidence="12">Galactosylceramide sulfotransferase</fullName>
    </submittedName>
</protein>
<feature type="transmembrane region" description="Helical" evidence="11">
    <location>
        <begin position="6"/>
        <end position="25"/>
    </location>
</feature>
<comment type="similarity">
    <text evidence="2">Belongs to the galactose-3-O-sulfotransferase family.</text>
</comment>
<evidence type="ECO:0000256" key="2">
    <source>
        <dbReference type="ARBA" id="ARBA00008124"/>
    </source>
</evidence>
<comment type="subcellular location">
    <subcellularLocation>
        <location evidence="1">Golgi apparatus membrane</location>
        <topology evidence="1">Single-pass type II membrane protein</topology>
    </subcellularLocation>
</comment>
<accession>A0A9Q0YDK0</accession>
<dbReference type="GO" id="GO:0001733">
    <property type="term" value="F:galactosylceramide sulfotransferase activity"/>
    <property type="evidence" value="ECO:0007669"/>
    <property type="project" value="InterPro"/>
</dbReference>
<dbReference type="InterPro" id="IPR027417">
    <property type="entry name" value="P-loop_NTPase"/>
</dbReference>
<keyword evidence="7" id="KW-0333">Golgi apparatus</keyword>
<dbReference type="SUPFAM" id="SSF52540">
    <property type="entry name" value="P-loop containing nucleoside triphosphate hydrolases"/>
    <property type="match status" value="1"/>
</dbReference>
<evidence type="ECO:0000256" key="7">
    <source>
        <dbReference type="ARBA" id="ARBA00023034"/>
    </source>
</evidence>
<comment type="caution">
    <text evidence="12">The sequence shown here is derived from an EMBL/GenBank/DDBJ whole genome shotgun (WGS) entry which is preliminary data.</text>
</comment>
<keyword evidence="4 11" id="KW-0812">Transmembrane</keyword>
<dbReference type="PANTHER" id="PTHR14647">
    <property type="entry name" value="GALACTOSE-3-O-SULFOTRANSFERASE"/>
    <property type="match status" value="1"/>
</dbReference>
<evidence type="ECO:0000256" key="10">
    <source>
        <dbReference type="SAM" id="MobiDB-lite"/>
    </source>
</evidence>
<evidence type="ECO:0000256" key="4">
    <source>
        <dbReference type="ARBA" id="ARBA00022692"/>
    </source>
</evidence>
<evidence type="ECO:0000256" key="9">
    <source>
        <dbReference type="ARBA" id="ARBA00023180"/>
    </source>
</evidence>
<evidence type="ECO:0000256" key="8">
    <source>
        <dbReference type="ARBA" id="ARBA00023136"/>
    </source>
</evidence>
<keyword evidence="6 11" id="KW-1133">Transmembrane helix</keyword>
<evidence type="ECO:0000256" key="1">
    <source>
        <dbReference type="ARBA" id="ARBA00004323"/>
    </source>
</evidence>
<keyword evidence="8 11" id="KW-0472">Membrane</keyword>
<sequence length="427" mass="50033">MRWSTMFIMVICVMVTGFGFQLWLAPNKIFKATTWVPLSKRIISRISSPNEITNRCKPVQNFAFVKTHKTGSTTLKTVINRFGYARNLSFILYEDSSTGHFNYKKIVASGNKTNILPPIGVMFGDFDHYRGYNISNVHLPYNHSLYRQLMHPKSLYISILREPSSQWLSAFRYFRVYKVLKRQFSNMTDAVEEFMKAPDRYKNKNAYAWNNQLLDLGLEKVHFSNKTKIMKHVKLLEKDLKLVLITEYFDESLILLKKLFCWSMDDIIYIKQREQGSHITVNDTLRRKILDFNSGDSQLYGFFNKTFWKKVRQYGPSFDNDLREFRTRLKDLEKQCIHEGIEKPAGDGRIYIQYVKKQGVEEVLCDMLINVDFQMETLIQSRQGGTNSSYRAENKKEQSGIPIQKNTLANQTFTKNSTTYPQDTEIN</sequence>
<keyword evidence="9" id="KW-0325">Glycoprotein</keyword>
<keyword evidence="13" id="KW-1185">Reference proteome</keyword>
<dbReference type="PANTHER" id="PTHR14647:SF85">
    <property type="entry name" value="GALACTOSYLCERAMIDE SULFOTRANSFERASE-LIKE"/>
    <property type="match status" value="1"/>
</dbReference>
<evidence type="ECO:0000256" key="5">
    <source>
        <dbReference type="ARBA" id="ARBA00022968"/>
    </source>
</evidence>
<organism evidence="12 13">
    <name type="scientific">Holothuria leucospilota</name>
    <name type="common">Black long sea cucumber</name>
    <name type="synonym">Mertensiothuria leucospilota</name>
    <dbReference type="NCBI Taxonomy" id="206669"/>
    <lineage>
        <taxon>Eukaryota</taxon>
        <taxon>Metazoa</taxon>
        <taxon>Echinodermata</taxon>
        <taxon>Eleutherozoa</taxon>
        <taxon>Echinozoa</taxon>
        <taxon>Holothuroidea</taxon>
        <taxon>Aspidochirotacea</taxon>
        <taxon>Aspidochirotida</taxon>
        <taxon>Holothuriidae</taxon>
        <taxon>Holothuria</taxon>
    </lineage>
</organism>
<proteinExistence type="inferred from homology"/>
<keyword evidence="3" id="KW-0808">Transferase</keyword>
<dbReference type="EMBL" id="JAIZAY010000022">
    <property type="protein sequence ID" value="KAJ8020335.1"/>
    <property type="molecule type" value="Genomic_DNA"/>
</dbReference>
<gene>
    <name evidence="12" type="ORF">HOLleu_39903</name>
</gene>
<evidence type="ECO:0000256" key="3">
    <source>
        <dbReference type="ARBA" id="ARBA00022679"/>
    </source>
</evidence>
<keyword evidence="5" id="KW-0735">Signal-anchor</keyword>
<dbReference type="AlphaFoldDB" id="A0A9Q0YDK0"/>
<evidence type="ECO:0000313" key="12">
    <source>
        <dbReference type="EMBL" id="KAJ8020335.1"/>
    </source>
</evidence>
<dbReference type="OrthoDB" id="514299at2759"/>
<evidence type="ECO:0000256" key="11">
    <source>
        <dbReference type="SAM" id="Phobius"/>
    </source>
</evidence>
<dbReference type="Pfam" id="PF06990">
    <property type="entry name" value="Gal-3-0_sulfotr"/>
    <property type="match status" value="1"/>
</dbReference>
<dbReference type="Proteomes" id="UP001152320">
    <property type="component" value="Chromosome 22"/>
</dbReference>
<evidence type="ECO:0000256" key="6">
    <source>
        <dbReference type="ARBA" id="ARBA00022989"/>
    </source>
</evidence>
<name>A0A9Q0YDK0_HOLLE</name>
<dbReference type="InterPro" id="IPR009729">
    <property type="entry name" value="Gal-3-0_sulfotransfrase"/>
</dbReference>
<dbReference type="GO" id="GO:0000139">
    <property type="term" value="C:Golgi membrane"/>
    <property type="evidence" value="ECO:0007669"/>
    <property type="project" value="UniProtKB-SubCell"/>
</dbReference>
<dbReference type="Gene3D" id="3.40.50.300">
    <property type="entry name" value="P-loop containing nucleotide triphosphate hydrolases"/>
    <property type="match status" value="1"/>
</dbReference>